<dbReference type="InterPro" id="IPR045851">
    <property type="entry name" value="AMP-bd_C_sf"/>
</dbReference>
<dbReference type="GO" id="GO:0031956">
    <property type="term" value="F:medium-chain fatty acid-CoA ligase activity"/>
    <property type="evidence" value="ECO:0007669"/>
    <property type="project" value="TreeGrafter"/>
</dbReference>
<sequence length="461" mass="49249">MSRHDLPLLGGDTLDAPLAWRRGRPISRAHYLQDLRRVAAALPAAGPVLAMTGDRYRFALALGAALLRGQSNLLPPNHTPDTVARLRDLFPGAYALVESGAPAVALPQHTFPELLEPGDVPGAVPASTPAIAADAEVAHVLTSGSTGAPSVHPKRWDLLVENISAEAERIAEHLGRPDLRGVTLVGTVPPHHMYGFESTVLIAMLGGAAFTAERPFFPADIVQVLQQLPGPRVLVTTPFHLKTLLDAGLDLPPVDLCVCATAPLSPQMAARAEAALGAPLMEIYGCTEAGQVATRRTTEGPEWRTYRGLTLRGDAERAVVQGGHVPQPTPLADVLEVVSPTRFRLLGRSNDLINVAGKRSSLSHLNYHLNSIPGVLDGAFWLPPAAQVEDVARLVAFVVAPGVTRERLLAELRQRVDPVLLPRRIVHLDALPRDPTGKLPASRLAALADKWLARDTAAERA</sequence>
<organism evidence="3 4">
    <name type="scientific">Caldimonas brevitalea</name>
    <dbReference type="NCBI Taxonomy" id="413882"/>
    <lineage>
        <taxon>Bacteria</taxon>
        <taxon>Pseudomonadati</taxon>
        <taxon>Pseudomonadota</taxon>
        <taxon>Betaproteobacteria</taxon>
        <taxon>Burkholderiales</taxon>
        <taxon>Sphaerotilaceae</taxon>
        <taxon>Caldimonas</taxon>
    </lineage>
</organism>
<evidence type="ECO:0000256" key="1">
    <source>
        <dbReference type="ARBA" id="ARBA00006432"/>
    </source>
</evidence>
<dbReference type="KEGG" id="pbh:AAW51_3776"/>
<dbReference type="PANTHER" id="PTHR43201:SF8">
    <property type="entry name" value="ACYL-COA SYNTHETASE FAMILY MEMBER 3"/>
    <property type="match status" value="1"/>
</dbReference>
<dbReference type="STRING" id="413882.AAW51_3776"/>
<evidence type="ECO:0000259" key="2">
    <source>
        <dbReference type="Pfam" id="PF00501"/>
    </source>
</evidence>
<reference evidence="3 4" key="1">
    <citation type="submission" date="2015-05" db="EMBL/GenBank/DDBJ databases">
        <authorList>
            <person name="Tang B."/>
            <person name="Yu Y."/>
        </authorList>
    </citation>
    <scope>NUCLEOTIDE SEQUENCE [LARGE SCALE GENOMIC DNA]</scope>
    <source>
        <strain evidence="3 4">DSM 7029</strain>
    </source>
</reference>
<dbReference type="InterPro" id="IPR000873">
    <property type="entry name" value="AMP-dep_synth/lig_dom"/>
</dbReference>
<dbReference type="Gene3D" id="3.30.300.30">
    <property type="match status" value="1"/>
</dbReference>
<protein>
    <submittedName>
        <fullName evidence="3">Acyl-CoA synthetase</fullName>
    </submittedName>
</protein>
<dbReference type="Gene3D" id="3.40.50.12780">
    <property type="entry name" value="N-terminal domain of ligase-like"/>
    <property type="match status" value="1"/>
</dbReference>
<keyword evidence="4" id="KW-1185">Reference proteome</keyword>
<dbReference type="GO" id="GO:0006631">
    <property type="term" value="P:fatty acid metabolic process"/>
    <property type="evidence" value="ECO:0007669"/>
    <property type="project" value="TreeGrafter"/>
</dbReference>
<dbReference type="InterPro" id="IPR042099">
    <property type="entry name" value="ANL_N_sf"/>
</dbReference>
<proteinExistence type="inferred from homology"/>
<evidence type="ECO:0000313" key="4">
    <source>
        <dbReference type="Proteomes" id="UP000035352"/>
    </source>
</evidence>
<dbReference type="RefSeq" id="WP_047195834.1">
    <property type="nucleotide sequence ID" value="NZ_CP011371.1"/>
</dbReference>
<dbReference type="PANTHER" id="PTHR43201">
    <property type="entry name" value="ACYL-COA SYNTHETASE"/>
    <property type="match status" value="1"/>
</dbReference>
<name>A0A0G3BM39_9BURK</name>
<dbReference type="Pfam" id="PF00501">
    <property type="entry name" value="AMP-binding"/>
    <property type="match status" value="1"/>
</dbReference>
<evidence type="ECO:0000313" key="3">
    <source>
        <dbReference type="EMBL" id="AKJ30467.1"/>
    </source>
</evidence>
<dbReference type="AlphaFoldDB" id="A0A0G3BM39"/>
<dbReference type="EMBL" id="CP011371">
    <property type="protein sequence ID" value="AKJ30467.1"/>
    <property type="molecule type" value="Genomic_DNA"/>
</dbReference>
<dbReference type="SUPFAM" id="SSF56801">
    <property type="entry name" value="Acetyl-CoA synthetase-like"/>
    <property type="match status" value="1"/>
</dbReference>
<dbReference type="PATRIC" id="fig|413882.6.peg.3942"/>
<comment type="similarity">
    <text evidence="1">Belongs to the ATP-dependent AMP-binding enzyme family.</text>
</comment>
<accession>A0A0G3BM39</accession>
<feature type="domain" description="AMP-dependent synthetase/ligase" evidence="2">
    <location>
        <begin position="126"/>
        <end position="309"/>
    </location>
</feature>
<gene>
    <name evidence="3" type="ORF">AAW51_3776</name>
</gene>
<dbReference type="Proteomes" id="UP000035352">
    <property type="component" value="Chromosome"/>
</dbReference>